<evidence type="ECO:0000313" key="2">
    <source>
        <dbReference type="Proteomes" id="UP000308600"/>
    </source>
</evidence>
<organism evidence="1 2">
    <name type="scientific">Pluteus cervinus</name>
    <dbReference type="NCBI Taxonomy" id="181527"/>
    <lineage>
        <taxon>Eukaryota</taxon>
        <taxon>Fungi</taxon>
        <taxon>Dikarya</taxon>
        <taxon>Basidiomycota</taxon>
        <taxon>Agaricomycotina</taxon>
        <taxon>Agaricomycetes</taxon>
        <taxon>Agaricomycetidae</taxon>
        <taxon>Agaricales</taxon>
        <taxon>Pluteineae</taxon>
        <taxon>Pluteaceae</taxon>
        <taxon>Pluteus</taxon>
    </lineage>
</organism>
<accession>A0ACD2ZZ93</accession>
<evidence type="ECO:0000313" key="1">
    <source>
        <dbReference type="EMBL" id="TFK58399.1"/>
    </source>
</evidence>
<protein>
    <submittedName>
        <fullName evidence="1">Uncharacterized protein</fullName>
    </submittedName>
</protein>
<name>A0ACD2ZZ93_9AGAR</name>
<keyword evidence="2" id="KW-1185">Reference proteome</keyword>
<gene>
    <name evidence="1" type="ORF">BDN72DRAFT_906776</name>
</gene>
<sequence length="105" mass="12045">MSAGERPAISMYLLLEIWSFTIGHSCVDLTPPTLSSLLRSCSLVCRAWRSVSQPLLLSKFFRYQQYYSADQLLQTLHDNTRLVGFIKCFWIDQNGLLRQPNLTSS</sequence>
<dbReference type="Proteomes" id="UP000308600">
    <property type="component" value="Unassembled WGS sequence"/>
</dbReference>
<reference evidence="1 2" key="1">
    <citation type="journal article" date="2019" name="Nat. Ecol. Evol.">
        <title>Megaphylogeny resolves global patterns of mushroom evolution.</title>
        <authorList>
            <person name="Varga T."/>
            <person name="Krizsan K."/>
            <person name="Foldi C."/>
            <person name="Dima B."/>
            <person name="Sanchez-Garcia M."/>
            <person name="Sanchez-Ramirez S."/>
            <person name="Szollosi G.J."/>
            <person name="Szarkandi J.G."/>
            <person name="Papp V."/>
            <person name="Albert L."/>
            <person name="Andreopoulos W."/>
            <person name="Angelini C."/>
            <person name="Antonin V."/>
            <person name="Barry K.W."/>
            <person name="Bougher N.L."/>
            <person name="Buchanan P."/>
            <person name="Buyck B."/>
            <person name="Bense V."/>
            <person name="Catcheside P."/>
            <person name="Chovatia M."/>
            <person name="Cooper J."/>
            <person name="Damon W."/>
            <person name="Desjardin D."/>
            <person name="Finy P."/>
            <person name="Geml J."/>
            <person name="Haridas S."/>
            <person name="Hughes K."/>
            <person name="Justo A."/>
            <person name="Karasinski D."/>
            <person name="Kautmanova I."/>
            <person name="Kiss B."/>
            <person name="Kocsube S."/>
            <person name="Kotiranta H."/>
            <person name="LaButti K.M."/>
            <person name="Lechner B.E."/>
            <person name="Liimatainen K."/>
            <person name="Lipzen A."/>
            <person name="Lukacs Z."/>
            <person name="Mihaltcheva S."/>
            <person name="Morgado L.N."/>
            <person name="Niskanen T."/>
            <person name="Noordeloos M.E."/>
            <person name="Ohm R.A."/>
            <person name="Ortiz-Santana B."/>
            <person name="Ovrebo C."/>
            <person name="Racz N."/>
            <person name="Riley R."/>
            <person name="Savchenko A."/>
            <person name="Shiryaev A."/>
            <person name="Soop K."/>
            <person name="Spirin V."/>
            <person name="Szebenyi C."/>
            <person name="Tomsovsky M."/>
            <person name="Tulloss R.E."/>
            <person name="Uehling J."/>
            <person name="Grigoriev I.V."/>
            <person name="Vagvolgyi C."/>
            <person name="Papp T."/>
            <person name="Martin F.M."/>
            <person name="Miettinen O."/>
            <person name="Hibbett D.S."/>
            <person name="Nagy L.G."/>
        </authorList>
    </citation>
    <scope>NUCLEOTIDE SEQUENCE [LARGE SCALE GENOMIC DNA]</scope>
    <source>
        <strain evidence="1 2">NL-1719</strain>
    </source>
</reference>
<dbReference type="EMBL" id="ML209391">
    <property type="protein sequence ID" value="TFK58399.1"/>
    <property type="molecule type" value="Genomic_DNA"/>
</dbReference>
<proteinExistence type="predicted"/>